<dbReference type="KEGG" id="fox:FOXG_21612"/>
<sequence>MAPLRWEKKLLRFRPKSSRVAMASRSANLVNWNKEDRRLWLMEKDIVYWKPGDAQVDMDEMPL</sequence>
<evidence type="ECO:0000313" key="2">
    <source>
        <dbReference type="Proteomes" id="UP000009097"/>
    </source>
</evidence>
<dbReference type="AlphaFoldDB" id="A0A0J9VZS5"/>
<accession>A0A0J9VZS5</accession>
<reference evidence="1" key="1">
    <citation type="submission" date="2007-04" db="EMBL/GenBank/DDBJ databases">
        <authorList>
            <consortium name="The Broad Institute Genome Sequencing Platform"/>
            <person name="Birren B."/>
            <person name="Lander E."/>
            <person name="Galagan J."/>
            <person name="Nusbaum C."/>
            <person name="Devon K."/>
            <person name="Ma L.-J."/>
            <person name="Jaffe D."/>
            <person name="Butler J."/>
            <person name="Alvarez P."/>
            <person name="Gnerre S."/>
            <person name="Grabherr M."/>
            <person name="Kleber M."/>
            <person name="Mauceli E."/>
            <person name="Brockman W."/>
            <person name="MacCallum I.A."/>
            <person name="Young S."/>
            <person name="LaButti K."/>
            <person name="DeCaprio D."/>
            <person name="Crawford M."/>
            <person name="Koehrsen M."/>
            <person name="Engels R."/>
            <person name="Montgomery P."/>
            <person name="Pearson M."/>
            <person name="Howarth C."/>
            <person name="Larson L."/>
            <person name="White J."/>
            <person name="O'Leary S."/>
            <person name="Kodira C."/>
            <person name="Zeng Q."/>
            <person name="Yandava C."/>
            <person name="Alvarado L."/>
            <person name="Kistler C."/>
            <person name="Shim W.-B."/>
            <person name="Kang S."/>
            <person name="Woloshuk C."/>
        </authorList>
    </citation>
    <scope>NUCLEOTIDE SEQUENCE</scope>
    <source>
        <strain evidence="1">4287</strain>
    </source>
</reference>
<dbReference type="EMBL" id="DS231718">
    <property type="protein sequence ID" value="KNB16276.1"/>
    <property type="molecule type" value="Genomic_DNA"/>
</dbReference>
<reference evidence="1" key="2">
    <citation type="journal article" date="2010" name="Nature">
        <title>Comparative genomics reveals mobile pathogenicity chromosomes in Fusarium.</title>
        <authorList>
            <person name="Ma L.J."/>
            <person name="van der Does H.C."/>
            <person name="Borkovich K.A."/>
            <person name="Coleman J.J."/>
            <person name="Daboussi M.J."/>
            <person name="Di Pietro A."/>
            <person name="Dufresne M."/>
            <person name="Freitag M."/>
            <person name="Grabherr M."/>
            <person name="Henrissat B."/>
            <person name="Houterman P.M."/>
            <person name="Kang S."/>
            <person name="Shim W.B."/>
            <person name="Woloshuk C."/>
            <person name="Xie X."/>
            <person name="Xu J.R."/>
            <person name="Antoniw J."/>
            <person name="Baker S.E."/>
            <person name="Bluhm B.H."/>
            <person name="Breakspear A."/>
            <person name="Brown D.W."/>
            <person name="Butchko R.A."/>
            <person name="Chapman S."/>
            <person name="Coulson R."/>
            <person name="Coutinho P.M."/>
            <person name="Danchin E.G."/>
            <person name="Diener A."/>
            <person name="Gale L.R."/>
            <person name="Gardiner D.M."/>
            <person name="Goff S."/>
            <person name="Hammond-Kosack K.E."/>
            <person name="Hilburn K."/>
            <person name="Hua-Van A."/>
            <person name="Jonkers W."/>
            <person name="Kazan K."/>
            <person name="Kodira C.D."/>
            <person name="Koehrsen M."/>
            <person name="Kumar L."/>
            <person name="Lee Y.H."/>
            <person name="Li L."/>
            <person name="Manners J.M."/>
            <person name="Miranda-Saavedra D."/>
            <person name="Mukherjee M."/>
            <person name="Park G."/>
            <person name="Park J."/>
            <person name="Park S.Y."/>
            <person name="Proctor R.H."/>
            <person name="Regev A."/>
            <person name="Ruiz-Roldan M.C."/>
            <person name="Sain D."/>
            <person name="Sakthikumar S."/>
            <person name="Sykes S."/>
            <person name="Schwartz D.C."/>
            <person name="Turgeon B.G."/>
            <person name="Wapinski I."/>
            <person name="Yoder O."/>
            <person name="Young S."/>
            <person name="Zeng Q."/>
            <person name="Zhou S."/>
            <person name="Galagan J."/>
            <person name="Cuomo C.A."/>
            <person name="Kistler H.C."/>
            <person name="Rep M."/>
        </authorList>
    </citation>
    <scope>NUCLEOTIDE SEQUENCE [LARGE SCALE GENOMIC DNA]</scope>
    <source>
        <strain evidence="1">4287</strain>
    </source>
</reference>
<proteinExistence type="predicted"/>
<dbReference type="Proteomes" id="UP000009097">
    <property type="component" value="Unassembled WGS sequence"/>
</dbReference>
<dbReference type="RefSeq" id="XP_018254321.1">
    <property type="nucleotide sequence ID" value="XM_018401954.1"/>
</dbReference>
<evidence type="ECO:0000313" key="1">
    <source>
        <dbReference type="EMBL" id="KNB16276.1"/>
    </source>
</evidence>
<dbReference type="GeneID" id="28962318"/>
<protein>
    <submittedName>
        <fullName evidence="1">Uncharacterized protein</fullName>
    </submittedName>
</protein>
<organism evidence="1 2">
    <name type="scientific">Fusarium oxysporum f. sp. lycopersici (strain 4287 / CBS 123668 / FGSC 9935 / NRRL 34936)</name>
    <name type="common">Fusarium vascular wilt of tomato</name>
    <dbReference type="NCBI Taxonomy" id="426428"/>
    <lineage>
        <taxon>Eukaryota</taxon>
        <taxon>Fungi</taxon>
        <taxon>Dikarya</taxon>
        <taxon>Ascomycota</taxon>
        <taxon>Pezizomycotina</taxon>
        <taxon>Sordariomycetes</taxon>
        <taxon>Hypocreomycetidae</taxon>
        <taxon>Hypocreales</taxon>
        <taxon>Nectriaceae</taxon>
        <taxon>Fusarium</taxon>
        <taxon>Fusarium oxysporum species complex</taxon>
    </lineage>
</organism>
<gene>
    <name evidence="1" type="ORF">FOXG_21612</name>
</gene>
<dbReference type="VEuPathDB" id="FungiDB:FOXG_21612"/>
<name>A0A0J9VZS5_FUSO4</name>